<feature type="transmembrane region" description="Helical" evidence="2">
    <location>
        <begin position="62"/>
        <end position="80"/>
    </location>
</feature>
<keyword evidence="2" id="KW-0472">Membrane</keyword>
<dbReference type="RefSeq" id="XP_021835691.2">
    <property type="nucleotide sequence ID" value="XM_021979999.2"/>
</dbReference>
<dbReference type="PANTHER" id="PTHR33098">
    <property type="entry name" value="COTTON FIBER (DUF761)"/>
    <property type="match status" value="1"/>
</dbReference>
<evidence type="ECO:0000256" key="1">
    <source>
        <dbReference type="SAM" id="MobiDB-lite"/>
    </source>
</evidence>
<evidence type="ECO:0000313" key="5">
    <source>
        <dbReference type="RefSeq" id="XP_021835691.2"/>
    </source>
</evidence>
<evidence type="ECO:0000256" key="2">
    <source>
        <dbReference type="SAM" id="Phobius"/>
    </source>
</evidence>
<sequence>MGNGKTLIVSSVKIILMSTGVLSISILLFMSMPTFFSSATATATVDLPSFVSTLRSWLRPPYLYFIINAIILAIVATSRLHHNHHTNHHEVHHAPPPAFKLPNQPQHHHEIHDVISVRADHQFSPYGGGVVSVAEVVVDNVVGAGFYNDVVSVKDVEVVERVVEEREKRVVEEDVVIKGTRVEEEEEESMVVKRSTWTPPPSLTPQLKRQVKFSPELLSEKPPASSRFGQHRRPAKAKPSLAEGGKSLKVSKPKKHDTLESTWKAITEGRHIPLTRHLKKSDTWENQDRQIDLLDDSFPLPAVVKKSETFHERTNYLPPPPPPPASFVTKLKKEPSLGQDELNRRVEAFINKFNDEMRLQRQESMQQFMEMINRAA</sequence>
<keyword evidence="2" id="KW-0812">Transmembrane</keyword>
<protein>
    <recommendedName>
        <fullName evidence="3">DUF4408 domain-containing protein</fullName>
    </recommendedName>
</protein>
<reference evidence="4" key="1">
    <citation type="journal article" date="2021" name="Nat. Commun.">
        <title>Genomic analyses provide insights into spinach domestication and the genetic basis of agronomic traits.</title>
        <authorList>
            <person name="Cai X."/>
            <person name="Sun X."/>
            <person name="Xu C."/>
            <person name="Sun H."/>
            <person name="Wang X."/>
            <person name="Ge C."/>
            <person name="Zhang Z."/>
            <person name="Wang Q."/>
            <person name="Fei Z."/>
            <person name="Jiao C."/>
            <person name="Wang Q."/>
        </authorList>
    </citation>
    <scope>NUCLEOTIDE SEQUENCE [LARGE SCALE GENOMIC DNA]</scope>
    <source>
        <strain evidence="4">cv. Varoflay</strain>
    </source>
</reference>
<dbReference type="InterPro" id="IPR008480">
    <property type="entry name" value="DUF761_pln"/>
</dbReference>
<name>A0A9R0JHS4_SPIOL</name>
<dbReference type="AlphaFoldDB" id="A0A9R0JHS4"/>
<evidence type="ECO:0000259" key="3">
    <source>
        <dbReference type="Pfam" id="PF14364"/>
    </source>
</evidence>
<dbReference type="Pfam" id="PF05553">
    <property type="entry name" value="DUF761"/>
    <property type="match status" value="1"/>
</dbReference>
<keyword evidence="2" id="KW-1133">Transmembrane helix</keyword>
<evidence type="ECO:0000313" key="4">
    <source>
        <dbReference type="Proteomes" id="UP000813463"/>
    </source>
</evidence>
<organism evidence="4 5">
    <name type="scientific">Spinacia oleracea</name>
    <name type="common">Spinach</name>
    <dbReference type="NCBI Taxonomy" id="3562"/>
    <lineage>
        <taxon>Eukaryota</taxon>
        <taxon>Viridiplantae</taxon>
        <taxon>Streptophyta</taxon>
        <taxon>Embryophyta</taxon>
        <taxon>Tracheophyta</taxon>
        <taxon>Spermatophyta</taxon>
        <taxon>Magnoliopsida</taxon>
        <taxon>eudicotyledons</taxon>
        <taxon>Gunneridae</taxon>
        <taxon>Pentapetalae</taxon>
        <taxon>Caryophyllales</taxon>
        <taxon>Chenopodiaceae</taxon>
        <taxon>Chenopodioideae</taxon>
        <taxon>Anserineae</taxon>
        <taxon>Spinacia</taxon>
    </lineage>
</organism>
<dbReference type="GeneID" id="110775388"/>
<reference evidence="5" key="2">
    <citation type="submission" date="2025-08" db="UniProtKB">
        <authorList>
            <consortium name="RefSeq"/>
        </authorList>
    </citation>
    <scope>IDENTIFICATION</scope>
    <source>
        <tissue evidence="5">Leaf</tissue>
    </source>
</reference>
<keyword evidence="4" id="KW-1185">Reference proteome</keyword>
<dbReference type="KEGG" id="soe:110775388"/>
<dbReference type="InterPro" id="IPR025520">
    <property type="entry name" value="DUF4408"/>
</dbReference>
<dbReference type="PANTHER" id="PTHR33098:SF75">
    <property type="entry name" value="DUF4408 DOMAIN PROTEIN"/>
    <property type="match status" value="1"/>
</dbReference>
<feature type="domain" description="DUF4408" evidence="3">
    <location>
        <begin position="48"/>
        <end position="80"/>
    </location>
</feature>
<gene>
    <name evidence="5" type="primary">LOC110775388</name>
</gene>
<dbReference type="Proteomes" id="UP000813463">
    <property type="component" value="Chromosome 6"/>
</dbReference>
<dbReference type="Pfam" id="PF14364">
    <property type="entry name" value="DUF4408"/>
    <property type="match status" value="1"/>
</dbReference>
<feature type="region of interest" description="Disordered" evidence="1">
    <location>
        <begin position="219"/>
        <end position="256"/>
    </location>
</feature>
<feature type="transmembrane region" description="Helical" evidence="2">
    <location>
        <begin position="7"/>
        <end position="30"/>
    </location>
</feature>
<accession>A0A9R0JHS4</accession>
<proteinExistence type="predicted"/>